<name>X1HS45_9ZZZZ</name>
<reference evidence="1" key="1">
    <citation type="journal article" date="2014" name="Front. Microbiol.">
        <title>High frequency of phylogenetically diverse reductive dehalogenase-homologous genes in deep subseafloor sedimentary metagenomes.</title>
        <authorList>
            <person name="Kawai M."/>
            <person name="Futagami T."/>
            <person name="Toyoda A."/>
            <person name="Takaki Y."/>
            <person name="Nishi S."/>
            <person name="Hori S."/>
            <person name="Arai W."/>
            <person name="Tsubouchi T."/>
            <person name="Morono Y."/>
            <person name="Uchiyama I."/>
            <person name="Ito T."/>
            <person name="Fujiyama A."/>
            <person name="Inagaki F."/>
            <person name="Takami H."/>
        </authorList>
    </citation>
    <scope>NUCLEOTIDE SEQUENCE</scope>
    <source>
        <strain evidence="1">Expedition CK06-06</strain>
    </source>
</reference>
<organism evidence="1">
    <name type="scientific">marine sediment metagenome</name>
    <dbReference type="NCBI Taxonomy" id="412755"/>
    <lineage>
        <taxon>unclassified sequences</taxon>
        <taxon>metagenomes</taxon>
        <taxon>ecological metagenomes</taxon>
    </lineage>
</organism>
<sequence>ELSEEETHTVGLMFSLDIFCFRKTSELFFPTIVYQILAL</sequence>
<comment type="caution">
    <text evidence="1">The sequence shown here is derived from an EMBL/GenBank/DDBJ whole genome shotgun (WGS) entry which is preliminary data.</text>
</comment>
<accession>X1HS45</accession>
<feature type="non-terminal residue" evidence="1">
    <location>
        <position position="1"/>
    </location>
</feature>
<gene>
    <name evidence="1" type="ORF">S03H2_39257</name>
</gene>
<dbReference type="EMBL" id="BARU01024255">
    <property type="protein sequence ID" value="GAH48098.1"/>
    <property type="molecule type" value="Genomic_DNA"/>
</dbReference>
<proteinExistence type="predicted"/>
<dbReference type="AlphaFoldDB" id="X1HS45"/>
<protein>
    <submittedName>
        <fullName evidence="1">Uncharacterized protein</fullName>
    </submittedName>
</protein>
<evidence type="ECO:0000313" key="1">
    <source>
        <dbReference type="EMBL" id="GAH48098.1"/>
    </source>
</evidence>